<protein>
    <submittedName>
        <fullName evidence="2">Pr6Pr family membrane protein</fullName>
    </submittedName>
</protein>
<keyword evidence="3" id="KW-1185">Reference proteome</keyword>
<keyword evidence="1" id="KW-1133">Transmembrane helix</keyword>
<dbReference type="InterPro" id="IPR049713">
    <property type="entry name" value="Pr6Pr-like"/>
</dbReference>
<feature type="transmembrane region" description="Helical" evidence="1">
    <location>
        <begin position="116"/>
        <end position="132"/>
    </location>
</feature>
<sequence length="216" mass="23071">MTRARAWHAVTAAVVLAALLLQLVLVLQGGRVLDEQEEPGLGVRLARLVAYFTIQSNVLVAVAAVALARDPRRDGPVWRVVRLAGVVGIAVTGLVHVVLLRPLLDLDGADWVADKLLHVAVPLLAVVGWAAFGPRPRVTGRVVAWALAWPVAWLAVTLLVGATSGWYPYPFLDPDEDGAGAVVVSCVGVTVLFLLLFGLATLVDRRAPQAPRRLSR</sequence>
<keyword evidence="1" id="KW-0812">Transmembrane</keyword>
<feature type="transmembrane region" description="Helical" evidence="1">
    <location>
        <begin position="144"/>
        <end position="167"/>
    </location>
</feature>
<feature type="transmembrane region" description="Helical" evidence="1">
    <location>
        <begin position="179"/>
        <end position="203"/>
    </location>
</feature>
<dbReference type="EMBL" id="BAABKG010000003">
    <property type="protein sequence ID" value="GAA5150752.1"/>
    <property type="molecule type" value="Genomic_DNA"/>
</dbReference>
<comment type="caution">
    <text evidence="2">The sequence shown here is derived from an EMBL/GenBank/DDBJ whole genome shotgun (WGS) entry which is preliminary data.</text>
</comment>
<reference evidence="3" key="1">
    <citation type="journal article" date="2019" name="Int. J. Syst. Evol. Microbiol.">
        <title>The Global Catalogue of Microorganisms (GCM) 10K type strain sequencing project: providing services to taxonomists for standard genome sequencing and annotation.</title>
        <authorList>
            <consortium name="The Broad Institute Genomics Platform"/>
            <consortium name="The Broad Institute Genome Sequencing Center for Infectious Disease"/>
            <person name="Wu L."/>
            <person name="Ma J."/>
        </authorList>
    </citation>
    <scope>NUCLEOTIDE SEQUENCE [LARGE SCALE GENOMIC DNA]</scope>
    <source>
        <strain evidence="3">JCM 18459</strain>
    </source>
</reference>
<evidence type="ECO:0000256" key="1">
    <source>
        <dbReference type="SAM" id="Phobius"/>
    </source>
</evidence>
<keyword evidence="1" id="KW-0472">Membrane</keyword>
<dbReference type="RefSeq" id="WP_345459650.1">
    <property type="nucleotide sequence ID" value="NZ_BAABKG010000003.1"/>
</dbReference>
<proteinExistence type="predicted"/>
<dbReference type="Proteomes" id="UP001500221">
    <property type="component" value="Unassembled WGS sequence"/>
</dbReference>
<feature type="transmembrane region" description="Helical" evidence="1">
    <location>
        <begin position="48"/>
        <end position="68"/>
    </location>
</feature>
<organism evidence="2 3">
    <name type="scientific">Nocardioides marinquilinus</name>
    <dbReference type="NCBI Taxonomy" id="1210400"/>
    <lineage>
        <taxon>Bacteria</taxon>
        <taxon>Bacillati</taxon>
        <taxon>Actinomycetota</taxon>
        <taxon>Actinomycetes</taxon>
        <taxon>Propionibacteriales</taxon>
        <taxon>Nocardioidaceae</taxon>
        <taxon>Nocardioides</taxon>
    </lineage>
</organism>
<gene>
    <name evidence="2" type="ORF">GCM10023340_28450</name>
</gene>
<name>A0ABP9PR81_9ACTN</name>
<evidence type="ECO:0000313" key="3">
    <source>
        <dbReference type="Proteomes" id="UP001500221"/>
    </source>
</evidence>
<evidence type="ECO:0000313" key="2">
    <source>
        <dbReference type="EMBL" id="GAA5150752.1"/>
    </source>
</evidence>
<accession>A0ABP9PR81</accession>
<dbReference type="NCBIfam" id="NF038065">
    <property type="entry name" value="Pr6Pr"/>
    <property type="match status" value="1"/>
</dbReference>
<feature type="transmembrane region" description="Helical" evidence="1">
    <location>
        <begin position="80"/>
        <end position="104"/>
    </location>
</feature>